<keyword evidence="3" id="KW-1185">Reference proteome</keyword>
<dbReference type="RefSeq" id="WP_220227315.1">
    <property type="nucleotide sequence ID" value="NZ_JAICBX010000001.1"/>
</dbReference>
<dbReference type="AlphaFoldDB" id="A0AAE3D058"/>
<evidence type="ECO:0000256" key="1">
    <source>
        <dbReference type="SAM" id="SignalP"/>
    </source>
</evidence>
<sequence>MRNLTRSAGVAGLFAAAAIAATALGAAPASAYQCKNSHHYQSGAGNHPQVAVAQMIAKKSWAGKIKSEYGLPWSVWDIAKGKQVSCTPAGGGMTICVARARPCKYVAG</sequence>
<feature type="signal peptide" evidence="1">
    <location>
        <begin position="1"/>
        <end position="31"/>
    </location>
</feature>
<organism evidence="2 3">
    <name type="scientific">Flavimaribacter sediminis</name>
    <dbReference type="NCBI Taxonomy" id="2865987"/>
    <lineage>
        <taxon>Bacteria</taxon>
        <taxon>Pseudomonadati</taxon>
        <taxon>Pseudomonadota</taxon>
        <taxon>Alphaproteobacteria</taxon>
        <taxon>Hyphomicrobiales</taxon>
        <taxon>Rhizobiaceae</taxon>
        <taxon>Flavimaribacter</taxon>
    </lineage>
</organism>
<dbReference type="Proteomes" id="UP001196509">
    <property type="component" value="Unassembled WGS sequence"/>
</dbReference>
<keyword evidence="1" id="KW-0732">Signal</keyword>
<name>A0AAE3D058_9HYPH</name>
<protein>
    <submittedName>
        <fullName evidence="2">Uncharacterized protein</fullName>
    </submittedName>
</protein>
<feature type="chain" id="PRO_5042259552" evidence="1">
    <location>
        <begin position="32"/>
        <end position="108"/>
    </location>
</feature>
<evidence type="ECO:0000313" key="3">
    <source>
        <dbReference type="Proteomes" id="UP001196509"/>
    </source>
</evidence>
<dbReference type="EMBL" id="JAICBX010000001">
    <property type="protein sequence ID" value="MBW8636652.1"/>
    <property type="molecule type" value="Genomic_DNA"/>
</dbReference>
<comment type="caution">
    <text evidence="2">The sequence shown here is derived from an EMBL/GenBank/DDBJ whole genome shotgun (WGS) entry which is preliminary data.</text>
</comment>
<evidence type="ECO:0000313" key="2">
    <source>
        <dbReference type="EMBL" id="MBW8636652.1"/>
    </source>
</evidence>
<gene>
    <name evidence="2" type="ORF">K1W69_05565</name>
</gene>
<accession>A0AAE3D058</accession>
<reference evidence="2" key="1">
    <citation type="submission" date="2021-08" db="EMBL/GenBank/DDBJ databases">
        <title>Hoeflea bacterium WL0058 sp. nov., isolated from the sediment.</title>
        <authorList>
            <person name="Wang L."/>
            <person name="Zhang D."/>
        </authorList>
    </citation>
    <scope>NUCLEOTIDE SEQUENCE</scope>
    <source>
        <strain evidence="2">WL0058</strain>
    </source>
</reference>
<proteinExistence type="predicted"/>